<protein>
    <recommendedName>
        <fullName evidence="3">SnoaL-like domain-containing protein</fullName>
    </recommendedName>
</protein>
<reference evidence="1" key="1">
    <citation type="submission" date="2023-11" db="EMBL/GenBank/DDBJ databases">
        <title>The genome sequences of three competitors of mushroom-forming fungi.</title>
        <authorList>
            <person name="Beijen E."/>
            <person name="Ohm R.A."/>
        </authorList>
    </citation>
    <scope>NUCLEOTIDE SEQUENCE</scope>
    <source>
        <strain evidence="1">CBS 100526</strain>
    </source>
</reference>
<comment type="caution">
    <text evidence="1">The sequence shown here is derived from an EMBL/GenBank/DDBJ whole genome shotgun (WGS) entry which is preliminary data.</text>
</comment>
<dbReference type="AlphaFoldDB" id="A0AAE1LVA8"/>
<dbReference type="InterPro" id="IPR032710">
    <property type="entry name" value="NTF2-like_dom_sf"/>
</dbReference>
<name>A0AAE1LVA8_9HYPO</name>
<dbReference type="PANTHER" id="PTHR39401:SF1">
    <property type="entry name" value="SNOAL-LIKE DOMAIN-CONTAINING PROTEIN"/>
    <property type="match status" value="1"/>
</dbReference>
<evidence type="ECO:0000313" key="1">
    <source>
        <dbReference type="EMBL" id="KAK4062593.1"/>
    </source>
</evidence>
<dbReference type="PANTHER" id="PTHR39401">
    <property type="entry name" value="SNOAL-LIKE DOMAIN-CONTAINING PROTEIN"/>
    <property type="match status" value="1"/>
</dbReference>
<dbReference type="SUPFAM" id="SSF54427">
    <property type="entry name" value="NTF2-like"/>
    <property type="match status" value="1"/>
</dbReference>
<accession>A0AAE1LVA8</accession>
<dbReference type="Proteomes" id="UP001273209">
    <property type="component" value="Unassembled WGS sequence"/>
</dbReference>
<organism evidence="1 2">
    <name type="scientific">Trichoderma aggressivum f. europaeum</name>
    <dbReference type="NCBI Taxonomy" id="173218"/>
    <lineage>
        <taxon>Eukaryota</taxon>
        <taxon>Fungi</taxon>
        <taxon>Dikarya</taxon>
        <taxon>Ascomycota</taxon>
        <taxon>Pezizomycotina</taxon>
        <taxon>Sordariomycetes</taxon>
        <taxon>Hypocreomycetidae</taxon>
        <taxon>Hypocreales</taxon>
        <taxon>Hypocreaceae</taxon>
        <taxon>Trichoderma</taxon>
    </lineage>
</organism>
<gene>
    <name evidence="1" type="ORF">Triagg1_9834</name>
</gene>
<dbReference type="GeneID" id="87924740"/>
<dbReference type="EMBL" id="JAWRVG010000060">
    <property type="protein sequence ID" value="KAK4062593.1"/>
    <property type="molecule type" value="Genomic_DNA"/>
</dbReference>
<evidence type="ECO:0000313" key="2">
    <source>
        <dbReference type="Proteomes" id="UP001273209"/>
    </source>
</evidence>
<dbReference type="Gene3D" id="3.10.450.50">
    <property type="match status" value="1"/>
</dbReference>
<proteinExistence type="predicted"/>
<evidence type="ECO:0008006" key="3">
    <source>
        <dbReference type="Google" id="ProtNLM"/>
    </source>
</evidence>
<dbReference type="RefSeq" id="XP_062751176.1">
    <property type="nucleotide sequence ID" value="XM_062904835.1"/>
</dbReference>
<sequence length="153" mass="17463">MASSADAGYVPLYPVPDGLPDAEIRTFITNFYKISDRPELNEKWLDQFTEDARVAMGPVKGNGREELRTMREGMWSVVAERKHTVTKVFPARFNDNEDSKRSELMLHGDVEYKTKDGNSSIVPWAGHAVLRKVQVEGGEETWKLAEYRVFLLK</sequence>
<keyword evidence="2" id="KW-1185">Reference proteome</keyword>